<protein>
    <submittedName>
        <fullName evidence="1">Uncharacterized protein</fullName>
    </submittedName>
</protein>
<reference evidence="1" key="1">
    <citation type="submission" date="2014-05" db="EMBL/GenBank/DDBJ databases">
        <authorList>
            <person name="Chronopoulou M."/>
        </authorList>
    </citation>
    <scope>NUCLEOTIDE SEQUENCE</scope>
    <source>
        <tissue evidence="1">Whole organism</tissue>
    </source>
</reference>
<organism evidence="1">
    <name type="scientific">Lepeophtheirus salmonis</name>
    <name type="common">Salmon louse</name>
    <name type="synonym">Caligus salmonis</name>
    <dbReference type="NCBI Taxonomy" id="72036"/>
    <lineage>
        <taxon>Eukaryota</taxon>
        <taxon>Metazoa</taxon>
        <taxon>Ecdysozoa</taxon>
        <taxon>Arthropoda</taxon>
        <taxon>Crustacea</taxon>
        <taxon>Multicrustacea</taxon>
        <taxon>Hexanauplia</taxon>
        <taxon>Copepoda</taxon>
        <taxon>Siphonostomatoida</taxon>
        <taxon>Caligidae</taxon>
        <taxon>Lepeophtheirus</taxon>
    </lineage>
</organism>
<sequence length="60" mass="7217">MTDAYKWRKHKHKLITIHDVDRVSIEDLFPILTLEIDLTSAARYCIKLFCFYQIFDITIL</sequence>
<proteinExistence type="predicted"/>
<dbReference type="EMBL" id="HACA01026251">
    <property type="protein sequence ID" value="CDW43612.1"/>
    <property type="molecule type" value="Transcribed_RNA"/>
</dbReference>
<name>A0A0K2V0E0_LEPSM</name>
<dbReference type="AlphaFoldDB" id="A0A0K2V0E0"/>
<evidence type="ECO:0000313" key="1">
    <source>
        <dbReference type="EMBL" id="CDW43612.1"/>
    </source>
</evidence>
<accession>A0A0K2V0E0</accession>